<proteinExistence type="predicted"/>
<name>A0A2T6AE37_9FLAO</name>
<evidence type="ECO:0000313" key="1">
    <source>
        <dbReference type="EMBL" id="PTX42084.1"/>
    </source>
</evidence>
<gene>
    <name evidence="1" type="ORF">C8P64_2500</name>
</gene>
<dbReference type="RefSeq" id="WP_108172393.1">
    <property type="nucleotide sequence ID" value="NZ_QBKQ01000003.1"/>
</dbReference>
<dbReference type="AlphaFoldDB" id="A0A2T6AE37"/>
<evidence type="ECO:0008006" key="3">
    <source>
        <dbReference type="Google" id="ProtNLM"/>
    </source>
</evidence>
<dbReference type="Proteomes" id="UP000244174">
    <property type="component" value="Unassembled WGS sequence"/>
</dbReference>
<keyword evidence="2" id="KW-1185">Reference proteome</keyword>
<accession>A0A2T6AE37</accession>
<evidence type="ECO:0000313" key="2">
    <source>
        <dbReference type="Proteomes" id="UP000244174"/>
    </source>
</evidence>
<organism evidence="1 2">
    <name type="scientific">Christiangramia gaetbulicola</name>
    <dbReference type="NCBI Taxonomy" id="703340"/>
    <lineage>
        <taxon>Bacteria</taxon>
        <taxon>Pseudomonadati</taxon>
        <taxon>Bacteroidota</taxon>
        <taxon>Flavobacteriia</taxon>
        <taxon>Flavobacteriales</taxon>
        <taxon>Flavobacteriaceae</taxon>
        <taxon>Christiangramia</taxon>
    </lineage>
</organism>
<dbReference type="EMBL" id="QBKQ01000003">
    <property type="protein sequence ID" value="PTX42084.1"/>
    <property type="molecule type" value="Genomic_DNA"/>
</dbReference>
<dbReference type="Pfam" id="PF13715">
    <property type="entry name" value="CarbopepD_reg_2"/>
    <property type="match status" value="1"/>
</dbReference>
<comment type="caution">
    <text evidence="1">The sequence shown here is derived from an EMBL/GenBank/DDBJ whole genome shotgun (WGS) entry which is preliminary data.</text>
</comment>
<reference evidence="1 2" key="1">
    <citation type="submission" date="2018-04" db="EMBL/GenBank/DDBJ databases">
        <title>Genomic Encyclopedia of Archaeal and Bacterial Type Strains, Phase II (KMG-II): from individual species to whole genera.</title>
        <authorList>
            <person name="Goeker M."/>
        </authorList>
    </citation>
    <scope>NUCLEOTIDE SEQUENCE [LARGE SCALE GENOMIC DNA]</scope>
    <source>
        <strain evidence="1 2">DSM 23082</strain>
    </source>
</reference>
<dbReference type="OrthoDB" id="1427655at2"/>
<sequence length="283" mass="32293">MNSSNNNIYNLKYKFNKNKGLLGLIFFFCLVGLSAQAQESVLLKGKVEASNPDIEKIHIINLNLEKGAVTNTEGEFEIFANENDSLYVSSVQFYNTTVVVTREMIENKSLLIQLQDKMNELAEVVIDDIKLSGHLANDLSKISITDVEKKYELQNNLNDFIRKDREMNPYEKTMANGGIRLDKIAGAVIDKLSGDKQKPKTYTPRELANKSIAIVGHEFFREDLDLNENEICNFVYYCTEDVRFKRLVINNNAFVLIEYFQTRIDDFRELRGAGLNTPLQIPG</sequence>
<protein>
    <recommendedName>
        <fullName evidence="3">Carboxypeptidase-like protein</fullName>
    </recommendedName>
</protein>